<dbReference type="GO" id="GO:0003899">
    <property type="term" value="F:DNA-directed RNA polymerase activity"/>
    <property type="evidence" value="ECO:0007669"/>
    <property type="project" value="InterPro"/>
</dbReference>
<evidence type="ECO:0000256" key="4">
    <source>
        <dbReference type="ARBA" id="ARBA00022771"/>
    </source>
</evidence>
<dbReference type="InterPro" id="IPR001222">
    <property type="entry name" value="Znf_TFIIS"/>
</dbReference>
<evidence type="ECO:0000256" key="5">
    <source>
        <dbReference type="ARBA" id="ARBA00022833"/>
    </source>
</evidence>
<feature type="domain" description="TFIIS-type" evidence="8">
    <location>
        <begin position="183"/>
        <end position="223"/>
    </location>
</feature>
<evidence type="ECO:0000256" key="3">
    <source>
        <dbReference type="ARBA" id="ARBA00022723"/>
    </source>
</evidence>
<dbReference type="GO" id="GO:0006386">
    <property type="term" value="P:termination of RNA polymerase III transcription"/>
    <property type="evidence" value="ECO:0007669"/>
    <property type="project" value="TreeGrafter"/>
</dbReference>
<dbReference type="PANTHER" id="PTHR11239">
    <property type="entry name" value="DNA-DIRECTED RNA POLYMERASE"/>
    <property type="match status" value="1"/>
</dbReference>
<evidence type="ECO:0000256" key="7">
    <source>
        <dbReference type="PROSITE-ProRule" id="PRU00472"/>
    </source>
</evidence>
<name>A0AAW1RR40_9CHLO</name>
<organism evidence="9 10">
    <name type="scientific">Elliptochloris bilobata</name>
    <dbReference type="NCBI Taxonomy" id="381761"/>
    <lineage>
        <taxon>Eukaryota</taxon>
        <taxon>Viridiplantae</taxon>
        <taxon>Chlorophyta</taxon>
        <taxon>core chlorophytes</taxon>
        <taxon>Trebouxiophyceae</taxon>
        <taxon>Trebouxiophyceae incertae sedis</taxon>
        <taxon>Elliptochloris clade</taxon>
        <taxon>Elliptochloris</taxon>
    </lineage>
</organism>
<dbReference type="Pfam" id="PF01096">
    <property type="entry name" value="Zn_ribbon_TFIIS"/>
    <property type="match status" value="1"/>
</dbReference>
<protein>
    <recommendedName>
        <fullName evidence="8">TFIIS-type domain-containing protein</fullName>
    </recommendedName>
</protein>
<evidence type="ECO:0000256" key="2">
    <source>
        <dbReference type="ARBA" id="ARBA00022478"/>
    </source>
</evidence>
<dbReference type="PROSITE" id="PS00466">
    <property type="entry name" value="ZF_TFIIS_1"/>
    <property type="match status" value="1"/>
</dbReference>
<keyword evidence="10" id="KW-1185">Reference proteome</keyword>
<dbReference type="EMBL" id="JALJOU010000026">
    <property type="protein sequence ID" value="KAK9836179.1"/>
    <property type="molecule type" value="Genomic_DNA"/>
</dbReference>
<gene>
    <name evidence="9" type="ORF">WJX81_007182</name>
</gene>
<dbReference type="GO" id="GO:0005666">
    <property type="term" value="C:RNA polymerase III complex"/>
    <property type="evidence" value="ECO:0007669"/>
    <property type="project" value="TreeGrafter"/>
</dbReference>
<sequence length="225" mass="24855">MQGFSELLLRIGEGHEPTVAGVHTIRLPADMAAPAAIVEELADWLYGTKPIGLIGGAAAGRMLLTPRVADVHALNDIILARAPGEARRTRRAAPGAPHQAFTQTMQSTKKWLGPEGWMNTYCPTCANLLTLNLNPHGLLSYTCECCPYLYNIDRKMSKAAKLKKKRVEDVLGGEEAWKNAPRSQTQCPKCGHNEAYYNEVQTRSADEPATLFFRCVKCHHNWKEG</sequence>
<dbReference type="PROSITE" id="PS51133">
    <property type="entry name" value="ZF_TFIIS_2"/>
    <property type="match status" value="1"/>
</dbReference>
<evidence type="ECO:0000256" key="6">
    <source>
        <dbReference type="ARBA" id="ARBA00023242"/>
    </source>
</evidence>
<dbReference type="SUPFAM" id="SSF144020">
    <property type="entry name" value="FdhE-like"/>
    <property type="match status" value="1"/>
</dbReference>
<dbReference type="AlphaFoldDB" id="A0AAW1RR40"/>
<keyword evidence="3" id="KW-0479">Metal-binding</keyword>
<evidence type="ECO:0000313" key="10">
    <source>
        <dbReference type="Proteomes" id="UP001445335"/>
    </source>
</evidence>
<dbReference type="GO" id="GO:0008270">
    <property type="term" value="F:zinc ion binding"/>
    <property type="evidence" value="ECO:0007669"/>
    <property type="project" value="UniProtKB-KW"/>
</dbReference>
<dbReference type="Gene3D" id="2.20.25.10">
    <property type="match status" value="1"/>
</dbReference>
<dbReference type="SUPFAM" id="SSF57783">
    <property type="entry name" value="Zinc beta-ribbon"/>
    <property type="match status" value="1"/>
</dbReference>
<dbReference type="Proteomes" id="UP001445335">
    <property type="component" value="Unassembled WGS sequence"/>
</dbReference>
<comment type="caution">
    <text evidence="9">The sequence shown here is derived from an EMBL/GenBank/DDBJ whole genome shotgun (WGS) entry which is preliminary data.</text>
</comment>
<dbReference type="CDD" id="cd10509">
    <property type="entry name" value="Zn-ribbon_RPC11"/>
    <property type="match status" value="1"/>
</dbReference>
<dbReference type="GO" id="GO:0003676">
    <property type="term" value="F:nucleic acid binding"/>
    <property type="evidence" value="ECO:0007669"/>
    <property type="project" value="InterPro"/>
</dbReference>
<keyword evidence="6" id="KW-0539">Nucleus</keyword>
<evidence type="ECO:0000313" key="9">
    <source>
        <dbReference type="EMBL" id="KAK9836179.1"/>
    </source>
</evidence>
<evidence type="ECO:0000259" key="8">
    <source>
        <dbReference type="PROSITE" id="PS51133"/>
    </source>
</evidence>
<dbReference type="InterPro" id="IPR012164">
    <property type="entry name" value="Rpa12/Rpb9/Rpc10/TFS"/>
</dbReference>
<evidence type="ECO:0000256" key="1">
    <source>
        <dbReference type="ARBA" id="ARBA00004123"/>
    </source>
</evidence>
<proteinExistence type="predicted"/>
<keyword evidence="2" id="KW-0804">Transcription</keyword>
<keyword evidence="5" id="KW-0862">Zinc</keyword>
<dbReference type="InterPro" id="IPR024064">
    <property type="entry name" value="FdhE-like_sf"/>
</dbReference>
<dbReference type="SMART" id="SM00440">
    <property type="entry name" value="ZnF_C2C2"/>
    <property type="match status" value="1"/>
</dbReference>
<keyword evidence="4 7" id="KW-0863">Zinc-finger</keyword>
<dbReference type="InterPro" id="IPR034014">
    <property type="entry name" value="Zn_ribbon_RPC11_C"/>
</dbReference>
<comment type="subcellular location">
    <subcellularLocation>
        <location evidence="1">Nucleus</location>
    </subcellularLocation>
</comment>
<dbReference type="PANTHER" id="PTHR11239:SF12">
    <property type="entry name" value="DNA-DIRECTED RNA POLYMERASE III SUBUNIT RPC10"/>
    <property type="match status" value="1"/>
</dbReference>
<reference evidence="9 10" key="1">
    <citation type="journal article" date="2024" name="Nat. Commun.">
        <title>Phylogenomics reveals the evolutionary origins of lichenization in chlorophyte algae.</title>
        <authorList>
            <person name="Puginier C."/>
            <person name="Libourel C."/>
            <person name="Otte J."/>
            <person name="Skaloud P."/>
            <person name="Haon M."/>
            <person name="Grisel S."/>
            <person name="Petersen M."/>
            <person name="Berrin J.G."/>
            <person name="Delaux P.M."/>
            <person name="Dal Grande F."/>
            <person name="Keller J."/>
        </authorList>
    </citation>
    <scope>NUCLEOTIDE SEQUENCE [LARGE SCALE GENOMIC DNA]</scope>
    <source>
        <strain evidence="9 10">SAG 245.80</strain>
    </source>
</reference>
<accession>A0AAW1RR40</accession>
<keyword evidence="2" id="KW-0240">DNA-directed RNA polymerase</keyword>